<evidence type="ECO:0000256" key="4">
    <source>
        <dbReference type="ARBA" id="ARBA00023033"/>
    </source>
</evidence>
<dbReference type="InterPro" id="IPR016215">
    <property type="entry name" value="NTA_MOA"/>
</dbReference>
<keyword evidence="8" id="KW-1185">Reference proteome</keyword>
<evidence type="ECO:0000313" key="8">
    <source>
        <dbReference type="Proteomes" id="UP000252124"/>
    </source>
</evidence>
<proteinExistence type="inferred from homology"/>
<organism evidence="7 8">
    <name type="scientific">Achromobacter marplatensis</name>
    <dbReference type="NCBI Taxonomy" id="470868"/>
    <lineage>
        <taxon>Bacteria</taxon>
        <taxon>Pseudomonadati</taxon>
        <taxon>Pseudomonadota</taxon>
        <taxon>Betaproteobacteria</taxon>
        <taxon>Burkholderiales</taxon>
        <taxon>Alcaligenaceae</taxon>
        <taxon>Achromobacter</taxon>
    </lineage>
</organism>
<keyword evidence="4 7" id="KW-0503">Monooxygenase</keyword>
<evidence type="ECO:0000259" key="6">
    <source>
        <dbReference type="Pfam" id="PF00296"/>
    </source>
</evidence>
<evidence type="ECO:0000313" key="7">
    <source>
        <dbReference type="EMBL" id="RBP24199.1"/>
    </source>
</evidence>
<keyword evidence="1" id="KW-0285">Flavoprotein</keyword>
<dbReference type="PANTHER" id="PTHR30011:SF16">
    <property type="entry name" value="C2H2 FINGER DOMAIN TRANSCRIPTION FACTOR (EUROFUNG)-RELATED"/>
    <property type="match status" value="1"/>
</dbReference>
<dbReference type="PIRSF" id="PIRSF000337">
    <property type="entry name" value="NTA_MOA"/>
    <property type="match status" value="1"/>
</dbReference>
<dbReference type="SUPFAM" id="SSF51679">
    <property type="entry name" value="Bacterial luciferase-like"/>
    <property type="match status" value="1"/>
</dbReference>
<dbReference type="NCBIfam" id="TIGR03860">
    <property type="entry name" value="FMN_nitrolo"/>
    <property type="match status" value="1"/>
</dbReference>
<dbReference type="CDD" id="cd01095">
    <property type="entry name" value="Nitrilotriacetate_monoxgenase"/>
    <property type="match status" value="1"/>
</dbReference>
<reference evidence="7 8" key="1">
    <citation type="submission" date="2018-06" db="EMBL/GenBank/DDBJ databases">
        <title>Genomic Encyclopedia of Type Strains, Phase III (KMG-III): the genomes of soil and plant-associated and newly described type strains.</title>
        <authorList>
            <person name="Whitman W."/>
        </authorList>
    </citation>
    <scope>NUCLEOTIDE SEQUENCE [LARGE SCALE GENOMIC DNA]</scope>
    <source>
        <strain evidence="7 8">CECT 7342</strain>
    </source>
</reference>
<sequence>MSQYQSQGQMHLAAFVQAGPVSGNHGGWRHPQADTDILSPQYYANLGRLLEAGKFDLLFLADILAVPQRHEGSMDSQLRYGALGALRLEPQIVLATVAAATRHLGLASTISTSCFEPFAVARSLATLDHMSAGRTAWNIVTSFQQAEAANFGRDDQLSREERYDRADEFVEIACRLWDSWQDGAVVRDKDAPLFADPTKVQAINHEGRYFRVQGPLNVSRPPQGRPVFIQAGASGRGRDFAAKWADVIFVNHSSLESAQAFYQEMKGRAASHGRDPATLKILPGIVPIVGETAAAAEATDALLNGLATPQAGLSTLSYHLDIDLAQFPQDEVLPDMDVPGVQGHYKEVAELTRKQNLSLSQLGHRYGVGTLRDFIGDAETVTDRMEQWFRADACDGFMIQAPYVPGSIEDFVRLAIPELQRRGLFRTEYGGTTLRDHLNLSRPAA</sequence>
<accession>A0ABX9GI11</accession>
<keyword evidence="3" id="KW-0560">Oxidoreductase</keyword>
<dbReference type="InterPro" id="IPR036661">
    <property type="entry name" value="Luciferase-like_sf"/>
</dbReference>
<dbReference type="Proteomes" id="UP000252124">
    <property type="component" value="Unassembled WGS sequence"/>
</dbReference>
<feature type="domain" description="Luciferase-like" evidence="6">
    <location>
        <begin position="28"/>
        <end position="389"/>
    </location>
</feature>
<dbReference type="EMBL" id="QNRM01000001">
    <property type="protein sequence ID" value="RBP24199.1"/>
    <property type="molecule type" value="Genomic_DNA"/>
</dbReference>
<dbReference type="PANTHER" id="PTHR30011">
    <property type="entry name" value="ALKANESULFONATE MONOOXYGENASE-RELATED"/>
    <property type="match status" value="1"/>
</dbReference>
<evidence type="ECO:0000256" key="3">
    <source>
        <dbReference type="ARBA" id="ARBA00023002"/>
    </source>
</evidence>
<evidence type="ECO:0000256" key="2">
    <source>
        <dbReference type="ARBA" id="ARBA00022643"/>
    </source>
</evidence>
<gene>
    <name evidence="7" type="ORF">DFP87_101709</name>
</gene>
<keyword evidence="2" id="KW-0288">FMN</keyword>
<dbReference type="GO" id="GO:0004497">
    <property type="term" value="F:monooxygenase activity"/>
    <property type="evidence" value="ECO:0007669"/>
    <property type="project" value="UniProtKB-KW"/>
</dbReference>
<protein>
    <submittedName>
        <fullName evidence="7">Dibenzothiophene-5,5-dioxide monooxygenase</fullName>
    </submittedName>
</protein>
<dbReference type="Gene3D" id="3.20.20.30">
    <property type="entry name" value="Luciferase-like domain"/>
    <property type="match status" value="1"/>
</dbReference>
<dbReference type="GeneID" id="99728866"/>
<dbReference type="InterPro" id="IPR051260">
    <property type="entry name" value="Diverse_substr_monoxygenases"/>
</dbReference>
<dbReference type="InterPro" id="IPR011251">
    <property type="entry name" value="Luciferase-like_dom"/>
</dbReference>
<name>A0ABX9GI11_9BURK</name>
<dbReference type="Pfam" id="PF00296">
    <property type="entry name" value="Bac_luciferase"/>
    <property type="match status" value="1"/>
</dbReference>
<evidence type="ECO:0000256" key="1">
    <source>
        <dbReference type="ARBA" id="ARBA00022630"/>
    </source>
</evidence>
<comment type="caution">
    <text evidence="7">The sequence shown here is derived from an EMBL/GenBank/DDBJ whole genome shotgun (WGS) entry which is preliminary data.</text>
</comment>
<comment type="similarity">
    <text evidence="5">Belongs to the NtaA/SnaA/DszA monooxygenase family.</text>
</comment>
<evidence type="ECO:0000256" key="5">
    <source>
        <dbReference type="ARBA" id="ARBA00033748"/>
    </source>
</evidence>
<dbReference type="RefSeq" id="WP_208625036.1">
    <property type="nucleotide sequence ID" value="NZ_CADIJU010000001.1"/>
</dbReference>